<sequence>MGGGESTPASEPNAEMERWKERNRMREEEEAEERERIFDKILRCIIASDRREDSRQSEARVS</sequence>
<protein>
    <submittedName>
        <fullName evidence="2">Uncharacterized protein</fullName>
    </submittedName>
</protein>
<organism evidence="2 3">
    <name type="scientific">Liparis tanakae</name>
    <name type="common">Tanaka's snailfish</name>
    <dbReference type="NCBI Taxonomy" id="230148"/>
    <lineage>
        <taxon>Eukaryota</taxon>
        <taxon>Metazoa</taxon>
        <taxon>Chordata</taxon>
        <taxon>Craniata</taxon>
        <taxon>Vertebrata</taxon>
        <taxon>Euteleostomi</taxon>
        <taxon>Actinopterygii</taxon>
        <taxon>Neopterygii</taxon>
        <taxon>Teleostei</taxon>
        <taxon>Neoteleostei</taxon>
        <taxon>Acanthomorphata</taxon>
        <taxon>Eupercaria</taxon>
        <taxon>Perciformes</taxon>
        <taxon>Cottioidei</taxon>
        <taxon>Cottales</taxon>
        <taxon>Liparidae</taxon>
        <taxon>Liparis</taxon>
    </lineage>
</organism>
<evidence type="ECO:0000256" key="1">
    <source>
        <dbReference type="SAM" id="MobiDB-lite"/>
    </source>
</evidence>
<comment type="caution">
    <text evidence="2">The sequence shown here is derived from an EMBL/GenBank/DDBJ whole genome shotgun (WGS) entry which is preliminary data.</text>
</comment>
<dbReference type="EMBL" id="SRLO01000056">
    <property type="protein sequence ID" value="TNN80197.1"/>
    <property type="molecule type" value="Genomic_DNA"/>
</dbReference>
<evidence type="ECO:0000313" key="2">
    <source>
        <dbReference type="EMBL" id="TNN80197.1"/>
    </source>
</evidence>
<dbReference type="Proteomes" id="UP000314294">
    <property type="component" value="Unassembled WGS sequence"/>
</dbReference>
<gene>
    <name evidence="2" type="ORF">EYF80_009522</name>
</gene>
<feature type="region of interest" description="Disordered" evidence="1">
    <location>
        <begin position="1"/>
        <end position="33"/>
    </location>
</feature>
<reference evidence="2 3" key="1">
    <citation type="submission" date="2019-03" db="EMBL/GenBank/DDBJ databases">
        <title>First draft genome of Liparis tanakae, snailfish: a comprehensive survey of snailfish specific genes.</title>
        <authorList>
            <person name="Kim W."/>
            <person name="Song I."/>
            <person name="Jeong J.-H."/>
            <person name="Kim D."/>
            <person name="Kim S."/>
            <person name="Ryu S."/>
            <person name="Song J.Y."/>
            <person name="Lee S.K."/>
        </authorList>
    </citation>
    <scope>NUCLEOTIDE SEQUENCE [LARGE SCALE GENOMIC DNA]</scope>
    <source>
        <tissue evidence="2">Muscle</tissue>
    </source>
</reference>
<name>A0A4Z2IQY8_9TELE</name>
<evidence type="ECO:0000313" key="3">
    <source>
        <dbReference type="Proteomes" id="UP000314294"/>
    </source>
</evidence>
<feature type="compositionally biased region" description="Basic and acidic residues" evidence="1">
    <location>
        <begin position="15"/>
        <end position="33"/>
    </location>
</feature>
<dbReference type="AlphaFoldDB" id="A0A4Z2IQY8"/>
<keyword evidence="3" id="KW-1185">Reference proteome</keyword>
<proteinExistence type="predicted"/>
<accession>A0A4Z2IQY8</accession>